<proteinExistence type="predicted"/>
<evidence type="ECO:0000256" key="1">
    <source>
        <dbReference type="SAM" id="MobiDB-lite"/>
    </source>
</evidence>
<protein>
    <submittedName>
        <fullName evidence="2">Uncharacterized protein</fullName>
    </submittedName>
</protein>
<organism evidence="2 3">
    <name type="scientific">Bremia lactucae</name>
    <name type="common">Lettuce downy mildew</name>
    <dbReference type="NCBI Taxonomy" id="4779"/>
    <lineage>
        <taxon>Eukaryota</taxon>
        <taxon>Sar</taxon>
        <taxon>Stramenopiles</taxon>
        <taxon>Oomycota</taxon>
        <taxon>Peronosporomycetes</taxon>
        <taxon>Peronosporales</taxon>
        <taxon>Peronosporaceae</taxon>
        <taxon>Bremia</taxon>
    </lineage>
</organism>
<name>A0A976ICV3_BRELC</name>
<keyword evidence="3" id="KW-1185">Reference proteome</keyword>
<gene>
    <name evidence="2" type="ORF">CCR75_007325</name>
</gene>
<feature type="compositionally biased region" description="Polar residues" evidence="1">
    <location>
        <begin position="1"/>
        <end position="17"/>
    </location>
</feature>
<comment type="caution">
    <text evidence="2">The sequence shown here is derived from an EMBL/GenBank/DDBJ whole genome shotgun (WGS) entry which is preliminary data.</text>
</comment>
<dbReference type="RefSeq" id="XP_067816518.1">
    <property type="nucleotide sequence ID" value="XM_067965386.1"/>
</dbReference>
<dbReference type="GeneID" id="94351057"/>
<dbReference type="AlphaFoldDB" id="A0A976ICV3"/>
<sequence length="57" mass="6128">MMGPRPQTSKANGSLSPQDREPCAILCPAPPRSGTLLGTNLVLKVTSQVETMENEKF</sequence>
<reference evidence="2 3" key="1">
    <citation type="journal article" date="2021" name="Genome Biol.">
        <title>AFLAP: assembly-free linkage analysis pipeline using k-mers from genome sequencing data.</title>
        <authorList>
            <person name="Fletcher K."/>
            <person name="Zhang L."/>
            <person name="Gil J."/>
            <person name="Han R."/>
            <person name="Cavanaugh K."/>
            <person name="Michelmore R."/>
        </authorList>
    </citation>
    <scope>NUCLEOTIDE SEQUENCE [LARGE SCALE GENOMIC DNA]</scope>
    <source>
        <strain evidence="2 3">SF5</strain>
    </source>
</reference>
<dbReference type="KEGG" id="blac:94351057"/>
<evidence type="ECO:0000313" key="2">
    <source>
        <dbReference type="EMBL" id="TDH67019.1"/>
    </source>
</evidence>
<dbReference type="Proteomes" id="UP000294530">
    <property type="component" value="Unassembled WGS sequence"/>
</dbReference>
<accession>A0A976ICV3</accession>
<feature type="region of interest" description="Disordered" evidence="1">
    <location>
        <begin position="1"/>
        <end position="22"/>
    </location>
</feature>
<dbReference type="EMBL" id="SHOA02000006">
    <property type="protein sequence ID" value="TDH67019.1"/>
    <property type="molecule type" value="Genomic_DNA"/>
</dbReference>
<evidence type="ECO:0000313" key="3">
    <source>
        <dbReference type="Proteomes" id="UP000294530"/>
    </source>
</evidence>